<dbReference type="EnsemblBacteria" id="ABY35461">
    <property type="protein sequence ID" value="ABY35461"/>
    <property type="gene ID" value="Caur_2252"/>
</dbReference>
<sequence>MNNLKHTLRSIDTSGDNPAVYVTPNHDLLVKLRRYIFENVERQSISVDEGDWRNSSFFGDILDNERFERRIRYCVIRLREVSVSETEFFAYISQALSIALERFQKYRQGKKPQQRSTTTLQRLFVEEIARCFEIWYYPLD</sequence>
<name>A9WFW1_CHLAA</name>
<dbReference type="HOGENOM" id="CLU_1831562_0_0_0"/>
<accession>A9WFW1</accession>
<dbReference type="Proteomes" id="UP000002008">
    <property type="component" value="Chromosome"/>
</dbReference>
<proteinExistence type="predicted"/>
<dbReference type="EMBL" id="CP000909">
    <property type="protein sequence ID" value="ABY35461.1"/>
    <property type="molecule type" value="Genomic_DNA"/>
</dbReference>
<dbReference type="InParanoid" id="A9WFW1"/>
<evidence type="ECO:0000313" key="1">
    <source>
        <dbReference type="EMBL" id="ABY35461.1"/>
    </source>
</evidence>
<keyword evidence="2" id="KW-1185">Reference proteome</keyword>
<reference evidence="2" key="1">
    <citation type="journal article" date="2011" name="BMC Genomics">
        <title>Complete genome sequence of the filamentous anoxygenic phototrophic bacterium Chloroflexus aurantiacus.</title>
        <authorList>
            <person name="Tang K.H."/>
            <person name="Barry K."/>
            <person name="Chertkov O."/>
            <person name="Dalin E."/>
            <person name="Han C.S."/>
            <person name="Hauser L.J."/>
            <person name="Honchak B.M."/>
            <person name="Karbach L.E."/>
            <person name="Land M.L."/>
            <person name="Lapidus A."/>
            <person name="Larimer F.W."/>
            <person name="Mikhailova N."/>
            <person name="Pitluck S."/>
            <person name="Pierson B.K."/>
            <person name="Blankenship R.E."/>
        </authorList>
    </citation>
    <scope>NUCLEOTIDE SEQUENCE [LARGE SCALE GENOMIC DNA]</scope>
    <source>
        <strain evidence="2">ATCC 29366 / DSM 635 / J-10-fl</strain>
    </source>
</reference>
<dbReference type="KEGG" id="cau:Caur_2252"/>
<organism evidence="1 2">
    <name type="scientific">Chloroflexus aurantiacus (strain ATCC 29366 / DSM 635 / J-10-fl)</name>
    <dbReference type="NCBI Taxonomy" id="324602"/>
    <lineage>
        <taxon>Bacteria</taxon>
        <taxon>Bacillati</taxon>
        <taxon>Chloroflexota</taxon>
        <taxon>Chloroflexia</taxon>
        <taxon>Chloroflexales</taxon>
        <taxon>Chloroflexineae</taxon>
        <taxon>Chloroflexaceae</taxon>
        <taxon>Chloroflexus</taxon>
    </lineage>
</organism>
<evidence type="ECO:0000313" key="2">
    <source>
        <dbReference type="Proteomes" id="UP000002008"/>
    </source>
</evidence>
<protein>
    <submittedName>
        <fullName evidence="1">Uncharacterized protein</fullName>
    </submittedName>
</protein>
<dbReference type="AlphaFoldDB" id="A9WFW1"/>
<dbReference type="RefSeq" id="WP_012258115.1">
    <property type="nucleotide sequence ID" value="NC_010175.1"/>
</dbReference>
<gene>
    <name evidence="1" type="ordered locus">Caur_2252</name>
</gene>
<dbReference type="STRING" id="324602.Caur_2252"/>